<sequence>MGILDQITQGVENVALSEERERRELGNESKSFVQEHKGLEIAGGLAAAAALVGGGAYAYNKHKEHENQEQQQQQEAFPADNKQSFGDKLGAEFSLLGNEAKSFAQEHKTGLQVAGGIAAAAAVTAGGVYAYNQHEKNKAEEQAAGTYESFGDKAKDFGGDVKEFVQDHMTGVAVAGGVAAVAAAAGGPYAYNQHKKAEDGENTQPPVDAQGENGGWSNGKIAAVVGGVAATAAAAGGVYAYNEHEKKERDEEQRQADDRQRDEAEGQREDAERNREQAERDREKNDRERDNNDNNKTDYERGLEEHQRQLDAHQRETEAYLRSVDEYQRTVEHRGLEPSPHDTTDDRIRDTRDMK</sequence>
<dbReference type="GeneID" id="87810935"/>
<name>A0AAF0YE40_9TREE</name>
<accession>A0AAF0YE40</accession>
<evidence type="ECO:0000313" key="2">
    <source>
        <dbReference type="EMBL" id="WOO84242.1"/>
    </source>
</evidence>
<feature type="region of interest" description="Disordered" evidence="1">
    <location>
        <begin position="243"/>
        <end position="355"/>
    </location>
</feature>
<protein>
    <submittedName>
        <fullName evidence="2">Uncharacterized protein</fullName>
    </submittedName>
</protein>
<keyword evidence="3" id="KW-1185">Reference proteome</keyword>
<evidence type="ECO:0000256" key="1">
    <source>
        <dbReference type="SAM" id="MobiDB-lite"/>
    </source>
</evidence>
<dbReference type="AlphaFoldDB" id="A0AAF0YE40"/>
<reference evidence="2" key="1">
    <citation type="submission" date="2023-10" db="EMBL/GenBank/DDBJ databases">
        <authorList>
            <person name="Noh H."/>
        </authorList>
    </citation>
    <scope>NUCLEOTIDE SEQUENCE</scope>
    <source>
        <strain evidence="2">DUCC4014</strain>
    </source>
</reference>
<dbReference type="Proteomes" id="UP000827549">
    <property type="component" value="Chromosome 5"/>
</dbReference>
<gene>
    <name evidence="2" type="ORF">LOC62_05G007764</name>
</gene>
<evidence type="ECO:0000313" key="3">
    <source>
        <dbReference type="Proteomes" id="UP000827549"/>
    </source>
</evidence>
<dbReference type="RefSeq" id="XP_062630268.1">
    <property type="nucleotide sequence ID" value="XM_062774284.1"/>
</dbReference>
<dbReference type="EMBL" id="CP086718">
    <property type="protein sequence ID" value="WOO84242.1"/>
    <property type="molecule type" value="Genomic_DNA"/>
</dbReference>
<proteinExistence type="predicted"/>
<feature type="region of interest" description="Disordered" evidence="1">
    <location>
        <begin position="193"/>
        <end position="215"/>
    </location>
</feature>
<organism evidence="2 3">
    <name type="scientific">Vanrija pseudolonga</name>
    <dbReference type="NCBI Taxonomy" id="143232"/>
    <lineage>
        <taxon>Eukaryota</taxon>
        <taxon>Fungi</taxon>
        <taxon>Dikarya</taxon>
        <taxon>Basidiomycota</taxon>
        <taxon>Agaricomycotina</taxon>
        <taxon>Tremellomycetes</taxon>
        <taxon>Trichosporonales</taxon>
        <taxon>Trichosporonaceae</taxon>
        <taxon>Vanrija</taxon>
    </lineage>
</organism>